<protein>
    <submittedName>
        <fullName evidence="1">Uncharacterized protein</fullName>
    </submittedName>
</protein>
<name>A0A1X7V9X0_AMPQE</name>
<dbReference type="GO" id="GO:0006281">
    <property type="term" value="P:DNA repair"/>
    <property type="evidence" value="ECO:0007669"/>
    <property type="project" value="UniProtKB-ARBA"/>
</dbReference>
<organism evidence="1">
    <name type="scientific">Amphimedon queenslandica</name>
    <name type="common">Sponge</name>
    <dbReference type="NCBI Taxonomy" id="400682"/>
    <lineage>
        <taxon>Eukaryota</taxon>
        <taxon>Metazoa</taxon>
        <taxon>Porifera</taxon>
        <taxon>Demospongiae</taxon>
        <taxon>Heteroscleromorpha</taxon>
        <taxon>Haplosclerida</taxon>
        <taxon>Niphatidae</taxon>
        <taxon>Amphimedon</taxon>
    </lineage>
</organism>
<dbReference type="PANTHER" id="PTHR47526:SF3">
    <property type="entry name" value="PHD-TYPE DOMAIN-CONTAINING PROTEIN"/>
    <property type="match status" value="1"/>
</dbReference>
<accession>A0A1X7V9X0</accession>
<dbReference type="InParanoid" id="A0A1X7V9X0"/>
<proteinExistence type="predicted"/>
<dbReference type="InterPro" id="IPR011604">
    <property type="entry name" value="PDDEXK-like_dom_sf"/>
</dbReference>
<evidence type="ECO:0000313" key="1">
    <source>
        <dbReference type="EnsemblMetazoa" id="Aqu2.1.36317_001"/>
    </source>
</evidence>
<dbReference type="AlphaFoldDB" id="A0A1X7V9X0"/>
<dbReference type="EnsemblMetazoa" id="Aqu2.1.36317_001">
    <property type="protein sequence ID" value="Aqu2.1.36317_001"/>
    <property type="gene ID" value="Aqu2.1.36317"/>
</dbReference>
<sequence length="96" mass="10661">MDYCKGRITSSKENSILKCRATKCPTSIVTGIMQYCTPNYYVPSLQCRCQNEDDARQQYITVLQQHCNLQTSSSGLIIHSALPFKGASPDGFSTCD</sequence>
<dbReference type="PANTHER" id="PTHR47526">
    <property type="entry name" value="ATP-DEPENDENT DNA HELICASE"/>
    <property type="match status" value="1"/>
</dbReference>
<dbReference type="InterPro" id="IPR011335">
    <property type="entry name" value="Restrct_endonuc-II-like"/>
</dbReference>
<dbReference type="SUPFAM" id="SSF52980">
    <property type="entry name" value="Restriction endonuclease-like"/>
    <property type="match status" value="1"/>
</dbReference>
<dbReference type="Gene3D" id="3.90.320.10">
    <property type="match status" value="1"/>
</dbReference>
<reference evidence="1" key="1">
    <citation type="submission" date="2017-05" db="UniProtKB">
        <authorList>
            <consortium name="EnsemblMetazoa"/>
        </authorList>
    </citation>
    <scope>IDENTIFICATION</scope>
</reference>